<keyword evidence="6 7" id="KW-0012">Acyltransferase</keyword>
<evidence type="ECO:0000313" key="11">
    <source>
        <dbReference type="Proteomes" id="UP000822476"/>
    </source>
</evidence>
<keyword evidence="11" id="KW-1185">Reference proteome</keyword>
<keyword evidence="2 7" id="KW-0808">Transferase</keyword>
<dbReference type="PANTHER" id="PTHR22883">
    <property type="entry name" value="ZINC FINGER DHHC DOMAIN CONTAINING PROTEIN"/>
    <property type="match status" value="1"/>
</dbReference>
<feature type="compositionally biased region" description="Polar residues" evidence="8">
    <location>
        <begin position="491"/>
        <end position="529"/>
    </location>
</feature>
<dbReference type="PROSITE" id="PS50216">
    <property type="entry name" value="DHHC"/>
    <property type="match status" value="1"/>
</dbReference>
<evidence type="ECO:0000256" key="7">
    <source>
        <dbReference type="RuleBase" id="RU079119"/>
    </source>
</evidence>
<dbReference type="GO" id="GO:0005794">
    <property type="term" value="C:Golgi apparatus"/>
    <property type="evidence" value="ECO:0007669"/>
    <property type="project" value="TreeGrafter"/>
</dbReference>
<dbReference type="AlphaFoldDB" id="A0A8S9YG90"/>
<keyword evidence="5 7" id="KW-0472">Membrane</keyword>
<keyword evidence="3 7" id="KW-0812">Transmembrane</keyword>
<evidence type="ECO:0000259" key="9">
    <source>
        <dbReference type="Pfam" id="PF01529"/>
    </source>
</evidence>
<dbReference type="GO" id="GO:0005783">
    <property type="term" value="C:endoplasmic reticulum"/>
    <property type="evidence" value="ECO:0007669"/>
    <property type="project" value="TreeGrafter"/>
</dbReference>
<proteinExistence type="inferred from homology"/>
<feature type="transmembrane region" description="Helical" evidence="7">
    <location>
        <begin position="21"/>
        <end position="39"/>
    </location>
</feature>
<feature type="transmembrane region" description="Helical" evidence="7">
    <location>
        <begin position="148"/>
        <end position="177"/>
    </location>
</feature>
<evidence type="ECO:0000256" key="1">
    <source>
        <dbReference type="ARBA" id="ARBA00004141"/>
    </source>
</evidence>
<dbReference type="Proteomes" id="UP000822476">
    <property type="component" value="Unassembled WGS sequence"/>
</dbReference>
<reference evidence="10" key="1">
    <citation type="submission" date="2019-07" db="EMBL/GenBank/DDBJ databases">
        <title>Annotation for the trematode Paragonimus miyazaki's.</title>
        <authorList>
            <person name="Choi Y.-J."/>
        </authorList>
    </citation>
    <scope>NUCLEOTIDE SEQUENCE</scope>
    <source>
        <strain evidence="10">Japan</strain>
    </source>
</reference>
<evidence type="ECO:0000313" key="10">
    <source>
        <dbReference type="EMBL" id="KAF7233660.1"/>
    </source>
</evidence>
<comment type="caution">
    <text evidence="10">The sequence shown here is derived from an EMBL/GenBank/DDBJ whole genome shotgun (WGS) entry which is preliminary data.</text>
</comment>
<name>A0A8S9YG90_9TREM</name>
<comment type="subcellular location">
    <subcellularLocation>
        <location evidence="1">Membrane</location>
        <topology evidence="1">Multi-pass membrane protein</topology>
    </subcellularLocation>
</comment>
<feature type="transmembrane region" description="Helical" evidence="7">
    <location>
        <begin position="225"/>
        <end position="256"/>
    </location>
</feature>
<evidence type="ECO:0000256" key="3">
    <source>
        <dbReference type="ARBA" id="ARBA00022692"/>
    </source>
</evidence>
<dbReference type="EC" id="2.3.1.225" evidence="7"/>
<dbReference type="PANTHER" id="PTHR22883:SF203">
    <property type="entry name" value="PALMITOYLTRANSFERASE"/>
    <property type="match status" value="1"/>
</dbReference>
<dbReference type="InterPro" id="IPR039859">
    <property type="entry name" value="PFA4/ZDH16/20/ERF2-like"/>
</dbReference>
<dbReference type="GO" id="GO:0019706">
    <property type="term" value="F:protein-cysteine S-palmitoyltransferase activity"/>
    <property type="evidence" value="ECO:0007669"/>
    <property type="project" value="UniProtKB-EC"/>
</dbReference>
<feature type="region of interest" description="Disordered" evidence="8">
    <location>
        <begin position="403"/>
        <end position="430"/>
    </location>
</feature>
<dbReference type="Pfam" id="PF01529">
    <property type="entry name" value="DHHC"/>
    <property type="match status" value="1"/>
</dbReference>
<evidence type="ECO:0000256" key="4">
    <source>
        <dbReference type="ARBA" id="ARBA00022989"/>
    </source>
</evidence>
<evidence type="ECO:0000256" key="2">
    <source>
        <dbReference type="ARBA" id="ARBA00022679"/>
    </source>
</evidence>
<dbReference type="GO" id="GO:0016020">
    <property type="term" value="C:membrane"/>
    <property type="evidence" value="ECO:0007669"/>
    <property type="project" value="UniProtKB-SubCell"/>
</dbReference>
<dbReference type="InterPro" id="IPR001594">
    <property type="entry name" value="Palmitoyltrfase_DHHC"/>
</dbReference>
<gene>
    <name evidence="10" type="ORF">EG68_06511</name>
</gene>
<feature type="transmembrane region" description="Helical" evidence="7">
    <location>
        <begin position="51"/>
        <end position="73"/>
    </location>
</feature>
<accession>A0A8S9YG90</accession>
<dbReference type="OrthoDB" id="9909019at2759"/>
<keyword evidence="4 7" id="KW-1133">Transmembrane helix</keyword>
<dbReference type="GO" id="GO:0006612">
    <property type="term" value="P:protein targeting to membrane"/>
    <property type="evidence" value="ECO:0007669"/>
    <property type="project" value="TreeGrafter"/>
</dbReference>
<sequence>MTKHPAKYSRINGWSLPLHPLQVLSWMATILFVFAYHAVLVPATFEEAHLYFIALNSVFVAFYLIFTVIAVTINPAERAVREKQSLRGKRVPQLDPRHAHVIENFYCNLCELQISSSRTKHCKCCNKCVAKFDHHCKWLNNCVGSRNYIFFIGILISASLSLTLSTGLSVFISITFFSDRSHGHWIRAYRDYWNTFNNGTVEHLESLKITGGIFRVFNFPLSGDLFLGLVIADGLLTLLTDALLLHLLCFHAFLFYKHMTTYEFIVSQRQKTTEKSKPSKSVTSASSAPDPANVRTLVSFNSNPPNRITSKTLSSTPSLPISFIQNQYVMEKIDDVKMMNVESTSVSAIQSFPNGIHSKNKGVTDEVIRLSKRLSPLRTCSGEQRLMAKNVIVPLESKSSKEKMPDISLFPRKPTTELSSSGDDTADSPEQPAHLEELAKMPSGVISNSKRFLIQRDLMTEGSIEHSRPISTIRIPTSATFSIASPDLQAQEGNENSYETSYETGSNHQRGSHSNEPNGFQQVANQNSA</sequence>
<feature type="domain" description="Palmitoyltransferase DHHC" evidence="9">
    <location>
        <begin position="103"/>
        <end position="266"/>
    </location>
</feature>
<dbReference type="EMBL" id="JTDE01020900">
    <property type="protein sequence ID" value="KAF7233660.1"/>
    <property type="molecule type" value="Genomic_DNA"/>
</dbReference>
<comment type="catalytic activity">
    <reaction evidence="7">
        <text>L-cysteinyl-[protein] + hexadecanoyl-CoA = S-hexadecanoyl-L-cysteinyl-[protein] + CoA</text>
        <dbReference type="Rhea" id="RHEA:36683"/>
        <dbReference type="Rhea" id="RHEA-COMP:10131"/>
        <dbReference type="Rhea" id="RHEA-COMP:11032"/>
        <dbReference type="ChEBI" id="CHEBI:29950"/>
        <dbReference type="ChEBI" id="CHEBI:57287"/>
        <dbReference type="ChEBI" id="CHEBI:57379"/>
        <dbReference type="ChEBI" id="CHEBI:74151"/>
        <dbReference type="EC" id="2.3.1.225"/>
    </reaction>
</comment>
<organism evidence="10 11">
    <name type="scientific">Paragonimus skrjabini miyazakii</name>
    <dbReference type="NCBI Taxonomy" id="59628"/>
    <lineage>
        <taxon>Eukaryota</taxon>
        <taxon>Metazoa</taxon>
        <taxon>Spiralia</taxon>
        <taxon>Lophotrochozoa</taxon>
        <taxon>Platyhelminthes</taxon>
        <taxon>Trematoda</taxon>
        <taxon>Digenea</taxon>
        <taxon>Plagiorchiida</taxon>
        <taxon>Troglotremata</taxon>
        <taxon>Troglotrematidae</taxon>
        <taxon>Paragonimus</taxon>
    </lineage>
</organism>
<protein>
    <recommendedName>
        <fullName evidence="7">Palmitoyltransferase</fullName>
        <ecNumber evidence="7">2.3.1.225</ecNumber>
    </recommendedName>
</protein>
<evidence type="ECO:0000256" key="6">
    <source>
        <dbReference type="ARBA" id="ARBA00023315"/>
    </source>
</evidence>
<comment type="similarity">
    <text evidence="7">Belongs to the DHHC palmitoyltransferase family.</text>
</comment>
<evidence type="ECO:0000256" key="5">
    <source>
        <dbReference type="ARBA" id="ARBA00023136"/>
    </source>
</evidence>
<feature type="region of interest" description="Disordered" evidence="8">
    <location>
        <begin position="486"/>
        <end position="529"/>
    </location>
</feature>
<comment type="domain">
    <text evidence="7">The DHHC domain is required for palmitoyltransferase activity.</text>
</comment>
<evidence type="ECO:0000256" key="8">
    <source>
        <dbReference type="SAM" id="MobiDB-lite"/>
    </source>
</evidence>